<reference evidence="1 2" key="1">
    <citation type="submission" date="2013-08" db="EMBL/GenBank/DDBJ databases">
        <authorList>
            <person name="Weinstock G."/>
            <person name="Sodergren E."/>
            <person name="Wylie T."/>
            <person name="Fulton L."/>
            <person name="Fulton R."/>
            <person name="Fronick C."/>
            <person name="O'Laughlin M."/>
            <person name="Godfrey J."/>
            <person name="Miner T."/>
            <person name="Herter B."/>
            <person name="Appelbaum E."/>
            <person name="Cordes M."/>
            <person name="Lek S."/>
            <person name="Wollam A."/>
            <person name="Pepin K.H."/>
            <person name="Palsikar V.B."/>
            <person name="Mitreva M."/>
            <person name="Wilson R.K."/>
        </authorList>
    </citation>
    <scope>NUCLEOTIDE SEQUENCE [LARGE SCALE GENOMIC DNA]</scope>
    <source>
        <strain evidence="1 2">ATCC 12856</strain>
    </source>
</reference>
<dbReference type="Proteomes" id="UP000016511">
    <property type="component" value="Unassembled WGS sequence"/>
</dbReference>
<dbReference type="AlphaFoldDB" id="U1Y7M1"/>
<dbReference type="EMBL" id="AWSJ01000312">
    <property type="protein sequence ID" value="ERI06831.1"/>
    <property type="molecule type" value="Genomic_DNA"/>
</dbReference>
<keyword evidence="2" id="KW-1185">Reference proteome</keyword>
<name>U1Y7M1_ANEAE</name>
<dbReference type="HOGENOM" id="CLU_3195468_0_0_9"/>
<evidence type="ECO:0000313" key="2">
    <source>
        <dbReference type="Proteomes" id="UP000016511"/>
    </source>
</evidence>
<sequence>MVRSTSLHLPLQQAYVMNDKGGVTYNGIRKAASKEKQLSDLFGCP</sequence>
<protein>
    <submittedName>
        <fullName evidence="1">Uncharacterized protein</fullName>
    </submittedName>
</protein>
<evidence type="ECO:0000313" key="1">
    <source>
        <dbReference type="EMBL" id="ERI06831.1"/>
    </source>
</evidence>
<gene>
    <name evidence="1" type="ORF">HMPREF0083_05096</name>
</gene>
<dbReference type="PATRIC" id="fig|649747.3.peg.4583"/>
<organism evidence="1 2">
    <name type="scientific">Aneurinibacillus aneurinilyticus ATCC 12856</name>
    <dbReference type="NCBI Taxonomy" id="649747"/>
    <lineage>
        <taxon>Bacteria</taxon>
        <taxon>Bacillati</taxon>
        <taxon>Bacillota</taxon>
        <taxon>Bacilli</taxon>
        <taxon>Bacillales</taxon>
        <taxon>Paenibacillaceae</taxon>
        <taxon>Aneurinibacillus group</taxon>
        <taxon>Aneurinibacillus</taxon>
    </lineage>
</organism>
<comment type="caution">
    <text evidence="1">The sequence shown here is derived from an EMBL/GenBank/DDBJ whole genome shotgun (WGS) entry which is preliminary data.</text>
</comment>
<dbReference type="STRING" id="649747.HMPREF0083_05096"/>
<accession>U1Y7M1</accession>
<proteinExistence type="predicted"/>